<dbReference type="GO" id="GO:0000408">
    <property type="term" value="C:EKC/KEOPS complex"/>
    <property type="evidence" value="ECO:0007669"/>
    <property type="project" value="InterPro"/>
</dbReference>
<name>A0A8T2JV37_9PIPI</name>
<dbReference type="InterPro" id="IPR027893">
    <property type="entry name" value="GON7_meta"/>
</dbReference>
<accession>A0A8T2JV37</accession>
<dbReference type="AlphaFoldDB" id="A0A8T2JV37"/>
<dbReference type="EMBL" id="JAACNH010000003">
    <property type="protein sequence ID" value="KAG8449105.1"/>
    <property type="molecule type" value="Genomic_DNA"/>
</dbReference>
<dbReference type="Proteomes" id="UP000812440">
    <property type="component" value="Chromosome 8_10"/>
</dbReference>
<evidence type="ECO:0000313" key="3">
    <source>
        <dbReference type="Proteomes" id="UP000812440"/>
    </source>
</evidence>
<keyword evidence="3" id="KW-1185">Reference proteome</keyword>
<comment type="caution">
    <text evidence="2">The sequence shown here is derived from an EMBL/GenBank/DDBJ whole genome shotgun (WGS) entry which is preliminary data.</text>
</comment>
<organism evidence="2 3">
    <name type="scientific">Hymenochirus boettgeri</name>
    <name type="common">Congo dwarf clawed frog</name>
    <dbReference type="NCBI Taxonomy" id="247094"/>
    <lineage>
        <taxon>Eukaryota</taxon>
        <taxon>Metazoa</taxon>
        <taxon>Chordata</taxon>
        <taxon>Craniata</taxon>
        <taxon>Vertebrata</taxon>
        <taxon>Euteleostomi</taxon>
        <taxon>Amphibia</taxon>
        <taxon>Batrachia</taxon>
        <taxon>Anura</taxon>
        <taxon>Pipoidea</taxon>
        <taxon>Pipidae</taxon>
        <taxon>Pipinae</taxon>
        <taxon>Hymenochirus</taxon>
    </lineage>
</organism>
<evidence type="ECO:0000256" key="1">
    <source>
        <dbReference type="SAM" id="MobiDB-lite"/>
    </source>
</evidence>
<gene>
    <name evidence="2" type="ORF">GDO86_015962</name>
</gene>
<feature type="compositionally biased region" description="Acidic residues" evidence="1">
    <location>
        <begin position="63"/>
        <end position="77"/>
    </location>
</feature>
<reference evidence="2" key="1">
    <citation type="thesis" date="2020" institute="ProQuest LLC" country="789 East Eisenhower Parkway, Ann Arbor, MI, USA">
        <title>Comparative Genomics and Chromosome Evolution.</title>
        <authorList>
            <person name="Mudd A.B."/>
        </authorList>
    </citation>
    <scope>NUCLEOTIDE SEQUENCE</scope>
    <source>
        <strain evidence="2">Female2</strain>
        <tissue evidence="2">Blood</tissue>
    </source>
</reference>
<sequence length="101" mass="11060">MELIAELTTKDGSVRPFQVKCERTLTGLCKGLEQLKGEVSCVITELVVKEKGATSLTAGDIESAGEEDEDEEEEDEESSKNEYCGNGPPNKRSKMCKDKTD</sequence>
<dbReference type="OrthoDB" id="8905128at2759"/>
<dbReference type="Pfam" id="PF15387">
    <property type="entry name" value="DUF4611"/>
    <property type="match status" value="1"/>
</dbReference>
<evidence type="ECO:0000313" key="2">
    <source>
        <dbReference type="EMBL" id="KAG8449105.1"/>
    </source>
</evidence>
<protein>
    <submittedName>
        <fullName evidence="2">Uncharacterized protein</fullName>
    </submittedName>
</protein>
<proteinExistence type="predicted"/>
<feature type="region of interest" description="Disordered" evidence="1">
    <location>
        <begin position="53"/>
        <end position="101"/>
    </location>
</feature>